<comment type="caution">
    <text evidence="1">The sequence shown here is derived from an EMBL/GenBank/DDBJ whole genome shotgun (WGS) entry which is preliminary data.</text>
</comment>
<organism evidence="1 2">
    <name type="scientific">Rhizophagus irregularis</name>
    <dbReference type="NCBI Taxonomy" id="588596"/>
    <lineage>
        <taxon>Eukaryota</taxon>
        <taxon>Fungi</taxon>
        <taxon>Fungi incertae sedis</taxon>
        <taxon>Mucoromycota</taxon>
        <taxon>Glomeromycotina</taxon>
        <taxon>Glomeromycetes</taxon>
        <taxon>Glomerales</taxon>
        <taxon>Glomeraceae</taxon>
        <taxon>Rhizophagus</taxon>
    </lineage>
</organism>
<name>A0A2N1N5V1_9GLOM</name>
<proteinExistence type="predicted"/>
<evidence type="ECO:0000313" key="2">
    <source>
        <dbReference type="Proteomes" id="UP000233469"/>
    </source>
</evidence>
<accession>A0A2N1N5V1</accession>
<reference evidence="1 2" key="2">
    <citation type="submission" date="2017-10" db="EMBL/GenBank/DDBJ databases">
        <title>Extensive intraspecific genome diversity in a model arbuscular mycorrhizal fungus.</title>
        <authorList>
            <person name="Chen E.C.H."/>
            <person name="Morin E."/>
            <person name="Baudet D."/>
            <person name="Noel J."/>
            <person name="Ndikumana S."/>
            <person name="Charron P."/>
            <person name="St-Onge C."/>
            <person name="Giorgi J."/>
            <person name="Grigoriev I.V."/>
            <person name="Roux C."/>
            <person name="Martin F.M."/>
            <person name="Corradi N."/>
        </authorList>
    </citation>
    <scope>NUCLEOTIDE SEQUENCE [LARGE SCALE GENOMIC DNA]</scope>
    <source>
        <strain evidence="1 2">C2</strain>
    </source>
</reference>
<dbReference type="AlphaFoldDB" id="A0A2N1N5V1"/>
<dbReference type="VEuPathDB" id="FungiDB:RhiirA1_460168"/>
<sequence>MPQQPRQRTRRLHHGFMGECKRVVRGEIRARNYQNEVRGISSTVDPWFVPMMMTCLFSFLVHGYEVRARDHALADFEAYVDQLIANRQSPIAPAYSYSEGMLGQLSTDILTDPGIDPYVFYYCDDNNFGCLCGHVHNSVKLVHRCHRSLIWCAYNRYDGCNYLMRVLNWVQDHVAKFVNYYDNGMYKY</sequence>
<dbReference type="EMBL" id="LLXL01000745">
    <property type="protein sequence ID" value="PKK69276.1"/>
    <property type="molecule type" value="Genomic_DNA"/>
</dbReference>
<dbReference type="Proteomes" id="UP000233469">
    <property type="component" value="Unassembled WGS sequence"/>
</dbReference>
<dbReference type="VEuPathDB" id="FungiDB:RhiirFUN_016624"/>
<dbReference type="VEuPathDB" id="FungiDB:FUN_011807"/>
<protein>
    <submittedName>
        <fullName evidence="1">Uncharacterized protein</fullName>
    </submittedName>
</protein>
<gene>
    <name evidence="1" type="ORF">RhiirC2_781202</name>
</gene>
<reference evidence="1 2" key="1">
    <citation type="submission" date="2016-04" db="EMBL/GenBank/DDBJ databases">
        <title>Genome analyses suggest a sexual origin of heterokaryosis in a supposedly ancient asexual fungus.</title>
        <authorList>
            <person name="Ropars J."/>
            <person name="Sedzielewska K."/>
            <person name="Noel J."/>
            <person name="Charron P."/>
            <person name="Farinelli L."/>
            <person name="Marton T."/>
            <person name="Kruger M."/>
            <person name="Pelin A."/>
            <person name="Brachmann A."/>
            <person name="Corradi N."/>
        </authorList>
    </citation>
    <scope>NUCLEOTIDE SEQUENCE [LARGE SCALE GENOMIC DNA]</scope>
    <source>
        <strain evidence="1 2">C2</strain>
    </source>
</reference>
<evidence type="ECO:0000313" key="1">
    <source>
        <dbReference type="EMBL" id="PKK69276.1"/>
    </source>
</evidence>